<dbReference type="Gene3D" id="1.20.1250.20">
    <property type="entry name" value="MFS general substrate transporter like domains"/>
    <property type="match status" value="2"/>
</dbReference>
<dbReference type="PANTHER" id="PTHR23522:SF4">
    <property type="entry name" value="NUCLEOSIDE PERMEASE NUPG-RELATED"/>
    <property type="match status" value="1"/>
</dbReference>
<feature type="transmembrane region" description="Helical" evidence="7">
    <location>
        <begin position="174"/>
        <end position="193"/>
    </location>
</feature>
<evidence type="ECO:0000256" key="4">
    <source>
        <dbReference type="ARBA" id="ARBA00022692"/>
    </source>
</evidence>
<proteinExistence type="predicted"/>
<feature type="transmembrane region" description="Helical" evidence="7">
    <location>
        <begin position="305"/>
        <end position="324"/>
    </location>
</feature>
<feature type="transmembrane region" description="Helical" evidence="7">
    <location>
        <begin position="54"/>
        <end position="76"/>
    </location>
</feature>
<feature type="transmembrane region" description="Helical" evidence="7">
    <location>
        <begin position="240"/>
        <end position="264"/>
    </location>
</feature>
<evidence type="ECO:0000256" key="3">
    <source>
        <dbReference type="ARBA" id="ARBA00022475"/>
    </source>
</evidence>
<accession>A0A679FTW5</accession>
<dbReference type="InterPro" id="IPR020846">
    <property type="entry name" value="MFS_dom"/>
</dbReference>
<keyword evidence="4 7" id="KW-0812">Transmembrane</keyword>
<dbReference type="GO" id="GO:0015213">
    <property type="term" value="F:uridine transmembrane transporter activity"/>
    <property type="evidence" value="ECO:0007669"/>
    <property type="project" value="TreeGrafter"/>
</dbReference>
<sequence length="402" mass="43449">MAHDVLEHCFSDRKALKHAAERKSMFPLFYFLIFFAFGALFPLLSLYLQEEARLAGTAIGWIMSLPPIVTMAAQPLWGMAADYTRKPVGLLMMALGLAALFGWLYSFADGYRAFVVLTVLLSAAQSAIVPLSDSIALEHVRTRGGNYGAIRLWGSLGFAAAVLLSGWLSERFGFAAIFYAFSAMLLAAAALAARLPRSQAAPTGRLTRRAIGGLLSIRPFRLLLVAVFLLFGPILANNSYFGLLIHELGGTLTGIGVAFLLAAGSEAPFMKAADRLILRFGMARLLLFAAFVSAARWWLYVADPPLWLVYMTAVVQGCSVGLAIPTALQWARRLAPEPVQATAVALYSAVSNGLGAWFCTLVGGYLLERWGMGAVYSFFGVCTLAGAAVLLALRKREDQMGR</sequence>
<evidence type="ECO:0000256" key="6">
    <source>
        <dbReference type="ARBA" id="ARBA00023136"/>
    </source>
</evidence>
<comment type="subcellular location">
    <subcellularLocation>
        <location evidence="1">Cell membrane</location>
        <topology evidence="1">Multi-pass membrane protein</topology>
    </subcellularLocation>
</comment>
<keyword evidence="6 7" id="KW-0472">Membrane</keyword>
<dbReference type="InterPro" id="IPR024989">
    <property type="entry name" value="MFS_assoc_dom"/>
</dbReference>
<dbReference type="AlphaFoldDB" id="A0A679FTW5"/>
<evidence type="ECO:0000256" key="7">
    <source>
        <dbReference type="SAM" id="Phobius"/>
    </source>
</evidence>
<feature type="transmembrane region" description="Helical" evidence="7">
    <location>
        <begin position="276"/>
        <end position="299"/>
    </location>
</feature>
<dbReference type="PROSITE" id="PS50850">
    <property type="entry name" value="MFS"/>
    <property type="match status" value="1"/>
</dbReference>
<dbReference type="Proteomes" id="UP000501421">
    <property type="component" value="Chromosome"/>
</dbReference>
<evidence type="ECO:0000256" key="1">
    <source>
        <dbReference type="ARBA" id="ARBA00004651"/>
    </source>
</evidence>
<dbReference type="InterPro" id="IPR036259">
    <property type="entry name" value="MFS_trans_sf"/>
</dbReference>
<dbReference type="SUPFAM" id="SSF103473">
    <property type="entry name" value="MFS general substrate transporter"/>
    <property type="match status" value="1"/>
</dbReference>
<evidence type="ECO:0000256" key="2">
    <source>
        <dbReference type="ARBA" id="ARBA00022448"/>
    </source>
</evidence>
<dbReference type="GO" id="GO:0005886">
    <property type="term" value="C:plasma membrane"/>
    <property type="evidence" value="ECO:0007669"/>
    <property type="project" value="UniProtKB-SubCell"/>
</dbReference>
<feature type="domain" description="Major facilitator superfamily (MFS) profile" evidence="8">
    <location>
        <begin position="22"/>
        <end position="398"/>
    </location>
</feature>
<evidence type="ECO:0000313" key="10">
    <source>
        <dbReference type="Proteomes" id="UP000501421"/>
    </source>
</evidence>
<feature type="transmembrane region" description="Helical" evidence="7">
    <location>
        <begin position="344"/>
        <end position="367"/>
    </location>
</feature>
<keyword evidence="10" id="KW-1185">Reference proteome</keyword>
<protein>
    <submittedName>
        <fullName evidence="9">Transporter YwbF</fullName>
    </submittedName>
</protein>
<evidence type="ECO:0000256" key="5">
    <source>
        <dbReference type="ARBA" id="ARBA00022989"/>
    </source>
</evidence>
<feature type="transmembrane region" description="Helical" evidence="7">
    <location>
        <begin position="373"/>
        <end position="393"/>
    </location>
</feature>
<reference evidence="10" key="1">
    <citation type="journal article" date="2020" name="Microbiol. Resour. Announc.">
        <title>Complete Genome Sequence of Geobacillus sp. Strain E55-1, Isolated from Mine Geyser in Japan.</title>
        <authorList>
            <person name="Miyazaki K."/>
            <person name="Hase E."/>
            <person name="Tokito N."/>
        </authorList>
    </citation>
    <scope>NUCLEOTIDE SEQUENCE [LARGE SCALE GENOMIC DNA]</scope>
    <source>
        <strain evidence="10">E55-1</strain>
    </source>
</reference>
<dbReference type="PANTHER" id="PTHR23522">
    <property type="entry name" value="BLL5896 PROTEIN"/>
    <property type="match status" value="1"/>
</dbReference>
<keyword evidence="2" id="KW-0813">Transport</keyword>
<dbReference type="EMBL" id="AP022557">
    <property type="protein sequence ID" value="BBW95201.1"/>
    <property type="molecule type" value="Genomic_DNA"/>
</dbReference>
<feature type="transmembrane region" description="Helical" evidence="7">
    <location>
        <begin position="88"/>
        <end position="108"/>
    </location>
</feature>
<keyword evidence="3" id="KW-1003">Cell membrane</keyword>
<feature type="transmembrane region" description="Helical" evidence="7">
    <location>
        <begin position="114"/>
        <end position="137"/>
    </location>
</feature>
<organism evidence="9 10">
    <name type="scientific">Geobacillus subterraneus</name>
    <dbReference type="NCBI Taxonomy" id="129338"/>
    <lineage>
        <taxon>Bacteria</taxon>
        <taxon>Bacillati</taxon>
        <taxon>Bacillota</taxon>
        <taxon>Bacilli</taxon>
        <taxon>Bacillales</taxon>
        <taxon>Anoxybacillaceae</taxon>
        <taxon>Geobacillus</taxon>
    </lineage>
</organism>
<evidence type="ECO:0000313" key="9">
    <source>
        <dbReference type="EMBL" id="BBW95201.1"/>
    </source>
</evidence>
<name>A0A679FTW5_9BACL</name>
<dbReference type="GO" id="GO:0015212">
    <property type="term" value="F:cytidine transmembrane transporter activity"/>
    <property type="evidence" value="ECO:0007669"/>
    <property type="project" value="TreeGrafter"/>
</dbReference>
<feature type="transmembrane region" description="Helical" evidence="7">
    <location>
        <begin position="149"/>
        <end position="168"/>
    </location>
</feature>
<keyword evidence="5 7" id="KW-1133">Transmembrane helix</keyword>
<evidence type="ECO:0000259" key="8">
    <source>
        <dbReference type="PROSITE" id="PS50850"/>
    </source>
</evidence>
<feature type="transmembrane region" description="Helical" evidence="7">
    <location>
        <begin position="28"/>
        <end position="48"/>
    </location>
</feature>
<dbReference type="Pfam" id="PF12832">
    <property type="entry name" value="MFS_1_like"/>
    <property type="match status" value="1"/>
</dbReference>
<dbReference type="RefSeq" id="WP_081897309.1">
    <property type="nucleotide sequence ID" value="NZ_AP022557.1"/>
</dbReference>
<gene>
    <name evidence="9" type="primary">ywbF</name>
    <name evidence="9" type="ORF">GsuE55_00340</name>
</gene>
<feature type="transmembrane region" description="Helical" evidence="7">
    <location>
        <begin position="214"/>
        <end position="234"/>
    </location>
</feature>